<evidence type="ECO:0000313" key="2">
    <source>
        <dbReference type="EMBL" id="ACN14748.1"/>
    </source>
</evidence>
<gene>
    <name evidence="2" type="primary">ptsN1</name>
    <name evidence="2" type="ordered locus">HRM2_16390</name>
</gene>
<dbReference type="Gene3D" id="3.40.930.10">
    <property type="entry name" value="Mannitol-specific EII, Chain A"/>
    <property type="match status" value="1"/>
</dbReference>
<dbReference type="InterPro" id="IPR041657">
    <property type="entry name" value="HTH_17"/>
</dbReference>
<sequence>MKLTIREIARRLALNMDTLERWIKQGRIPVTKRGDEGIFNETELKRWARSQRCSYRVSTQPDNNEHQTGSGMLALAMDLGGVFAGVEGSDKASVLKSCVSLVPGLSPDFQEILYAQLLEREALISTGIGKGIAIPHPRNPLDKGVDCPTVVTFFLDQPVDFDAIDDLPVFVLFLLLSPTVQDHLKLLSRLSFCLRDGAFVSFLKKIPEQEALLARVKKMETAIESKER</sequence>
<dbReference type="InterPro" id="IPR016152">
    <property type="entry name" value="PTrfase/Anion_transptr"/>
</dbReference>
<protein>
    <submittedName>
        <fullName evidence="2">PtsN1</fullName>
        <ecNumber evidence="2">2.7.1.69</ecNumber>
    </submittedName>
</protein>
<dbReference type="HOGENOM" id="CLU_072531_1_1_7"/>
<evidence type="ECO:0000259" key="1">
    <source>
        <dbReference type="PROSITE" id="PS51094"/>
    </source>
</evidence>
<dbReference type="Pfam" id="PF00359">
    <property type="entry name" value="PTS_EIIA_2"/>
    <property type="match status" value="1"/>
</dbReference>
<dbReference type="Pfam" id="PF12728">
    <property type="entry name" value="HTH_17"/>
    <property type="match status" value="1"/>
</dbReference>
<dbReference type="SUPFAM" id="SSF46955">
    <property type="entry name" value="Putative DNA-binding domain"/>
    <property type="match status" value="1"/>
</dbReference>
<dbReference type="eggNOG" id="COG1762">
    <property type="taxonomic scope" value="Bacteria"/>
</dbReference>
<dbReference type="PANTHER" id="PTHR47738">
    <property type="entry name" value="PTS SYSTEM FRUCTOSE-LIKE EIIA COMPONENT-RELATED"/>
    <property type="match status" value="1"/>
</dbReference>
<dbReference type="PROSITE" id="PS51094">
    <property type="entry name" value="PTS_EIIA_TYPE_2"/>
    <property type="match status" value="1"/>
</dbReference>
<dbReference type="InterPro" id="IPR010093">
    <property type="entry name" value="SinI_DNA-bd"/>
</dbReference>
<dbReference type="InterPro" id="IPR009061">
    <property type="entry name" value="DNA-bd_dom_put_sf"/>
</dbReference>
<dbReference type="GO" id="GO:0003677">
    <property type="term" value="F:DNA binding"/>
    <property type="evidence" value="ECO:0007669"/>
    <property type="project" value="InterPro"/>
</dbReference>
<proteinExistence type="predicted"/>
<dbReference type="GO" id="GO:0030295">
    <property type="term" value="F:protein kinase activator activity"/>
    <property type="evidence" value="ECO:0007669"/>
    <property type="project" value="TreeGrafter"/>
</dbReference>
<feature type="domain" description="PTS EIIA type-2" evidence="1">
    <location>
        <begin position="75"/>
        <end position="219"/>
    </location>
</feature>
<dbReference type="AlphaFoldDB" id="C0QAG3"/>
<dbReference type="InterPro" id="IPR002178">
    <property type="entry name" value="PTS_EIIA_type-2_dom"/>
</dbReference>
<name>C0QAG3_DESAH</name>
<accession>C0QAG3</accession>
<dbReference type="OrthoDB" id="95460at2"/>
<reference evidence="2 3" key="1">
    <citation type="journal article" date="2009" name="Environ. Microbiol.">
        <title>Genome sequence of Desulfobacterium autotrophicum HRM2, a marine sulfate reducer oxidizing organic carbon completely to carbon dioxide.</title>
        <authorList>
            <person name="Strittmatter A.W."/>
            <person name="Liesegang H."/>
            <person name="Rabus R."/>
            <person name="Decker I."/>
            <person name="Amann J."/>
            <person name="Andres S."/>
            <person name="Henne A."/>
            <person name="Fricke W.F."/>
            <person name="Martinez-Arias R."/>
            <person name="Bartels D."/>
            <person name="Goesmann A."/>
            <person name="Krause L."/>
            <person name="Puehler A."/>
            <person name="Klenk H.P."/>
            <person name="Richter M."/>
            <person name="Schuler M."/>
            <person name="Gloeckner F.O."/>
            <person name="Meyerdierks A."/>
            <person name="Gottschalk G."/>
            <person name="Amann R."/>
        </authorList>
    </citation>
    <scope>NUCLEOTIDE SEQUENCE [LARGE SCALE GENOMIC DNA]</scope>
    <source>
        <strain evidence="3">ATCC 43914 / DSM 3382 / HRM2</strain>
    </source>
</reference>
<evidence type="ECO:0000313" key="3">
    <source>
        <dbReference type="Proteomes" id="UP000000442"/>
    </source>
</evidence>
<dbReference type="InterPro" id="IPR051541">
    <property type="entry name" value="PTS_SugarTrans_NitroReg"/>
</dbReference>
<dbReference type="Proteomes" id="UP000000442">
    <property type="component" value="Chromosome"/>
</dbReference>
<keyword evidence="3" id="KW-1185">Reference proteome</keyword>
<dbReference type="NCBIfam" id="TIGR01764">
    <property type="entry name" value="excise"/>
    <property type="match status" value="1"/>
</dbReference>
<dbReference type="KEGG" id="dat:HRM2_16390"/>
<dbReference type="GO" id="GO:0016740">
    <property type="term" value="F:transferase activity"/>
    <property type="evidence" value="ECO:0007669"/>
    <property type="project" value="UniProtKB-KW"/>
</dbReference>
<organism evidence="2 3">
    <name type="scientific">Desulforapulum autotrophicum (strain ATCC 43914 / DSM 3382 / VKM B-1955 / HRM2)</name>
    <name type="common">Desulfobacterium autotrophicum</name>
    <dbReference type="NCBI Taxonomy" id="177437"/>
    <lineage>
        <taxon>Bacteria</taxon>
        <taxon>Pseudomonadati</taxon>
        <taxon>Thermodesulfobacteriota</taxon>
        <taxon>Desulfobacteria</taxon>
        <taxon>Desulfobacterales</taxon>
        <taxon>Desulfobacteraceae</taxon>
        <taxon>Desulforapulum</taxon>
    </lineage>
</organism>
<dbReference type="STRING" id="177437.HRM2_16390"/>
<dbReference type="EC" id="2.7.1.69" evidence="2"/>
<keyword evidence="2" id="KW-0808">Transferase</keyword>
<dbReference type="RefSeq" id="WP_015903535.1">
    <property type="nucleotide sequence ID" value="NC_012108.1"/>
</dbReference>
<dbReference type="PANTHER" id="PTHR47738:SF1">
    <property type="entry name" value="NITROGEN REGULATORY PROTEIN"/>
    <property type="match status" value="1"/>
</dbReference>
<dbReference type="SUPFAM" id="SSF55804">
    <property type="entry name" value="Phoshotransferase/anion transport protein"/>
    <property type="match status" value="1"/>
</dbReference>
<dbReference type="EMBL" id="CP001087">
    <property type="protein sequence ID" value="ACN14748.1"/>
    <property type="molecule type" value="Genomic_DNA"/>
</dbReference>